<dbReference type="Proteomes" id="UP001234343">
    <property type="component" value="Unassembled WGS sequence"/>
</dbReference>
<evidence type="ECO:0000313" key="7">
    <source>
        <dbReference type="EMBL" id="MDM7859731.1"/>
    </source>
</evidence>
<dbReference type="InterPro" id="IPR043461">
    <property type="entry name" value="LpxH-like"/>
</dbReference>
<evidence type="ECO:0000256" key="4">
    <source>
        <dbReference type="ARBA" id="ARBA00023136"/>
    </source>
</evidence>
<keyword evidence="4" id="KW-0472">Membrane</keyword>
<keyword evidence="1" id="KW-1003">Cell membrane</keyword>
<keyword evidence="7" id="KW-0378">Hydrolase</keyword>
<organism evidence="7 8">
    <name type="scientific">Alteromonas arenosi</name>
    <dbReference type="NCBI Taxonomy" id="3055817"/>
    <lineage>
        <taxon>Bacteria</taxon>
        <taxon>Pseudomonadati</taxon>
        <taxon>Pseudomonadota</taxon>
        <taxon>Gammaproteobacteria</taxon>
        <taxon>Alteromonadales</taxon>
        <taxon>Alteromonadaceae</taxon>
        <taxon>Alteromonas/Salinimonas group</taxon>
        <taxon>Alteromonas</taxon>
    </lineage>
</organism>
<keyword evidence="3" id="KW-0479">Metal-binding</keyword>
<evidence type="ECO:0000256" key="2">
    <source>
        <dbReference type="ARBA" id="ARBA00022519"/>
    </source>
</evidence>
<dbReference type="PANTHER" id="PTHR34990:SF2">
    <property type="entry name" value="BLL8164 PROTEIN"/>
    <property type="match status" value="1"/>
</dbReference>
<feature type="domain" description="Calcineurin-like phosphoesterase" evidence="6">
    <location>
        <begin position="10"/>
        <end position="209"/>
    </location>
</feature>
<proteinExistence type="predicted"/>
<dbReference type="PANTHER" id="PTHR34990">
    <property type="entry name" value="UDP-2,3-DIACYLGLUCOSAMINE HYDROLASE-RELATED"/>
    <property type="match status" value="1"/>
</dbReference>
<dbReference type="InterPro" id="IPR029052">
    <property type="entry name" value="Metallo-depent_PP-like"/>
</dbReference>
<evidence type="ECO:0000256" key="5">
    <source>
        <dbReference type="ARBA" id="ARBA00023211"/>
    </source>
</evidence>
<name>A0ABT7SU75_9ALTE</name>
<dbReference type="RefSeq" id="WP_289363826.1">
    <property type="nucleotide sequence ID" value="NZ_JAUCBP010000002.1"/>
</dbReference>
<evidence type="ECO:0000313" key="8">
    <source>
        <dbReference type="Proteomes" id="UP001234343"/>
    </source>
</evidence>
<dbReference type="Gene3D" id="3.60.21.10">
    <property type="match status" value="1"/>
</dbReference>
<comment type="caution">
    <text evidence="7">The sequence shown here is derived from an EMBL/GenBank/DDBJ whole genome shotgun (WGS) entry which is preliminary data.</text>
</comment>
<accession>A0ABT7SU75</accession>
<dbReference type="Pfam" id="PF00149">
    <property type="entry name" value="Metallophos"/>
    <property type="match status" value="1"/>
</dbReference>
<dbReference type="CDD" id="cd07398">
    <property type="entry name" value="MPP_YbbF-LpxH"/>
    <property type="match status" value="1"/>
</dbReference>
<keyword evidence="5" id="KW-0464">Manganese</keyword>
<dbReference type="InterPro" id="IPR004843">
    <property type="entry name" value="Calcineurin-like_PHP"/>
</dbReference>
<dbReference type="GO" id="GO:0016787">
    <property type="term" value="F:hydrolase activity"/>
    <property type="evidence" value="ECO:0007669"/>
    <property type="project" value="UniProtKB-KW"/>
</dbReference>
<sequence length="266" mass="30581">MQTHKITARSVFLSDIHLGSIDCKAEFLLSFLNNLECDTLYLVGDIVDMWQMSKQFRWPKAHNDVLHRLIELSHSNTRVIFLPGNHDAPLQKYSGMHFGEIAIHRETVHTTATGAKYLVLHGDQFDADVTLGRFHEWMGDKGYEFLLTLNRWYNAYMQKRNKRYWSLASYIKRRIKGANLAIDRYRTAACKRAEELGLDGVICGHIHYPESVSVRDIHYVNDGDWVDSCSALIEDRTGELQLMTAAMLQAKLLEPTETIKPIRKAA</sequence>
<dbReference type="EC" id="3.6.1.54" evidence="7"/>
<reference evidence="7 8" key="1">
    <citation type="submission" date="2023-06" db="EMBL/GenBank/DDBJ databases">
        <title>Alteromonas sp. ASW11-36 isolated from intertidal sand.</title>
        <authorList>
            <person name="Li Y."/>
        </authorList>
    </citation>
    <scope>NUCLEOTIDE SEQUENCE [LARGE SCALE GENOMIC DNA]</scope>
    <source>
        <strain evidence="7 8">ASW11-36</strain>
    </source>
</reference>
<evidence type="ECO:0000256" key="3">
    <source>
        <dbReference type="ARBA" id="ARBA00022723"/>
    </source>
</evidence>
<keyword evidence="2" id="KW-0997">Cell inner membrane</keyword>
<evidence type="ECO:0000259" key="6">
    <source>
        <dbReference type="Pfam" id="PF00149"/>
    </source>
</evidence>
<dbReference type="EMBL" id="JAUCBP010000002">
    <property type="protein sequence ID" value="MDM7859731.1"/>
    <property type="molecule type" value="Genomic_DNA"/>
</dbReference>
<gene>
    <name evidence="7" type="ORF">QTP81_03820</name>
</gene>
<protein>
    <submittedName>
        <fullName evidence="7">UDP-2,3-diacylglucosamine diphosphatase</fullName>
        <ecNumber evidence="7">3.6.1.54</ecNumber>
    </submittedName>
</protein>
<evidence type="ECO:0000256" key="1">
    <source>
        <dbReference type="ARBA" id="ARBA00022475"/>
    </source>
</evidence>
<keyword evidence="8" id="KW-1185">Reference proteome</keyword>
<dbReference type="SUPFAM" id="SSF56300">
    <property type="entry name" value="Metallo-dependent phosphatases"/>
    <property type="match status" value="1"/>
</dbReference>